<dbReference type="RefSeq" id="WP_030254946.1">
    <property type="nucleotide sequence ID" value="NZ_JBHEZZ010000010.1"/>
</dbReference>
<name>A0ABV6UPJ1_9ACTN</name>
<accession>A0ABV6UPJ1</accession>
<feature type="signal peptide" evidence="4">
    <location>
        <begin position="1"/>
        <end position="28"/>
    </location>
</feature>
<evidence type="ECO:0000313" key="6">
    <source>
        <dbReference type="EMBL" id="MFC1403388.1"/>
    </source>
</evidence>
<comment type="caution">
    <text evidence="6">The sequence shown here is derived from an EMBL/GenBank/DDBJ whole genome shotgun (WGS) entry which is preliminary data.</text>
</comment>
<dbReference type="PRINTS" id="PR00723">
    <property type="entry name" value="SUBTILISIN"/>
</dbReference>
<keyword evidence="7" id="KW-1185">Reference proteome</keyword>
<proteinExistence type="predicted"/>
<dbReference type="EMBL" id="JBHEZZ010000010">
    <property type="protein sequence ID" value="MFC1403388.1"/>
    <property type="molecule type" value="Genomic_DNA"/>
</dbReference>
<dbReference type="InterPro" id="IPR006311">
    <property type="entry name" value="TAT_signal"/>
</dbReference>
<evidence type="ECO:0000256" key="2">
    <source>
        <dbReference type="ARBA" id="ARBA00022801"/>
    </source>
</evidence>
<keyword evidence="3" id="KW-0720">Serine protease</keyword>
<feature type="domain" description="Peptidase S53" evidence="5">
    <location>
        <begin position="95"/>
        <end position="419"/>
    </location>
</feature>
<dbReference type="PROSITE" id="PS51318">
    <property type="entry name" value="TAT"/>
    <property type="match status" value="1"/>
</dbReference>
<evidence type="ECO:0000256" key="1">
    <source>
        <dbReference type="ARBA" id="ARBA00022670"/>
    </source>
</evidence>
<dbReference type="InterPro" id="IPR036852">
    <property type="entry name" value="Peptidase_S8/S53_dom_sf"/>
</dbReference>
<dbReference type="PANTHER" id="PTHR14218">
    <property type="entry name" value="PROTEASE S8 TRIPEPTIDYL PEPTIDASE I CLN2"/>
    <property type="match status" value="1"/>
</dbReference>
<feature type="chain" id="PRO_5046594685" evidence="4">
    <location>
        <begin position="29"/>
        <end position="419"/>
    </location>
</feature>
<evidence type="ECO:0000256" key="4">
    <source>
        <dbReference type="SAM" id="SignalP"/>
    </source>
</evidence>
<dbReference type="InterPro" id="IPR015500">
    <property type="entry name" value="Peptidase_S8_subtilisin-rel"/>
</dbReference>
<dbReference type="InterPro" id="IPR030400">
    <property type="entry name" value="Sedolisin_dom"/>
</dbReference>
<dbReference type="InterPro" id="IPR050819">
    <property type="entry name" value="Tripeptidyl-peptidase_I"/>
</dbReference>
<dbReference type="Proteomes" id="UP001592528">
    <property type="component" value="Unassembled WGS sequence"/>
</dbReference>
<keyword evidence="1" id="KW-0645">Protease</keyword>
<gene>
    <name evidence="6" type="ORF">ACEZDJ_19045</name>
</gene>
<evidence type="ECO:0000259" key="5">
    <source>
        <dbReference type="PROSITE" id="PS51695"/>
    </source>
</evidence>
<organism evidence="6 7">
    <name type="scientific">Streptacidiphilus cavernicola</name>
    <dbReference type="NCBI Taxonomy" id="3342716"/>
    <lineage>
        <taxon>Bacteria</taxon>
        <taxon>Bacillati</taxon>
        <taxon>Actinomycetota</taxon>
        <taxon>Actinomycetes</taxon>
        <taxon>Kitasatosporales</taxon>
        <taxon>Streptomycetaceae</taxon>
        <taxon>Streptacidiphilus</taxon>
    </lineage>
</organism>
<protein>
    <submittedName>
        <fullName evidence="6">S8 family serine peptidase</fullName>
    </submittedName>
</protein>
<dbReference type="InterPro" id="IPR023828">
    <property type="entry name" value="Peptidase_S8_Ser-AS"/>
</dbReference>
<reference evidence="6 7" key="1">
    <citation type="submission" date="2024-09" db="EMBL/GenBank/DDBJ databases">
        <authorList>
            <person name="Lee S.D."/>
        </authorList>
    </citation>
    <scope>NUCLEOTIDE SEQUENCE [LARGE SCALE GENOMIC DNA]</scope>
    <source>
        <strain evidence="6 7">N1-5</strain>
    </source>
</reference>
<dbReference type="Gene3D" id="3.40.50.200">
    <property type="entry name" value="Peptidase S8/S53 domain"/>
    <property type="match status" value="1"/>
</dbReference>
<dbReference type="PROSITE" id="PS51695">
    <property type="entry name" value="SEDOLISIN"/>
    <property type="match status" value="1"/>
</dbReference>
<sequence>MRLTTRSRFRLGAAAVGLAALTATASMAAPSSTAYAGPVESAHTASSAVRDVCGAAKAGFERCLAEVRTDVHGGLGVRGRAAAAVTGHASALPAGLGPADLQAAYKLPGTGGANQTVAIVDAGDDASAEADLAVYRSSYGLPACTTANGCFRKLNQSGTASPLPADQGWGIEIALDVDMVSAACPQCHILLVESDDAYSRNLAASVDTAVRLGATEVSNSYGATEGNGIQAFAGDYAHPGVAIFASSGDSGYGIPIIPAAYSSVIAVGGTSLTRDSSARGWSETAWSGAGSGCSAWIDKPTWQTDPDCPGRVIADVSADADPSSGPAVYDSDPYDGAPGWVVTGGTSVASPFVAGVVGLAGNPAKFPNASAFYAPSAAAGLNDVVGGRNGSCEGDYLCTGVAGYDGPTGMGSPNGLSAF</sequence>
<evidence type="ECO:0000256" key="3">
    <source>
        <dbReference type="ARBA" id="ARBA00022825"/>
    </source>
</evidence>
<evidence type="ECO:0000313" key="7">
    <source>
        <dbReference type="Proteomes" id="UP001592528"/>
    </source>
</evidence>
<dbReference type="SUPFAM" id="SSF52743">
    <property type="entry name" value="Subtilisin-like"/>
    <property type="match status" value="1"/>
</dbReference>
<keyword evidence="4" id="KW-0732">Signal</keyword>
<dbReference type="PANTHER" id="PTHR14218:SF15">
    <property type="entry name" value="TRIPEPTIDYL-PEPTIDASE 1"/>
    <property type="match status" value="1"/>
</dbReference>
<dbReference type="PROSITE" id="PS00138">
    <property type="entry name" value="SUBTILASE_SER"/>
    <property type="match status" value="1"/>
</dbReference>
<keyword evidence="2" id="KW-0378">Hydrolase</keyword>